<feature type="transmembrane region" description="Helical" evidence="7">
    <location>
        <begin position="310"/>
        <end position="333"/>
    </location>
</feature>
<feature type="transmembrane region" description="Helical" evidence="7">
    <location>
        <begin position="23"/>
        <end position="46"/>
    </location>
</feature>
<evidence type="ECO:0000256" key="4">
    <source>
        <dbReference type="ARBA" id="ARBA00022692"/>
    </source>
</evidence>
<dbReference type="GO" id="GO:0005886">
    <property type="term" value="C:plasma membrane"/>
    <property type="evidence" value="ECO:0007669"/>
    <property type="project" value="UniProtKB-SubCell"/>
</dbReference>
<evidence type="ECO:0000259" key="8">
    <source>
        <dbReference type="PROSITE" id="PS50928"/>
    </source>
</evidence>
<protein>
    <submittedName>
        <fullName evidence="9">ABC transporter permease</fullName>
    </submittedName>
</protein>
<comment type="similarity">
    <text evidence="7">Belongs to the binding-protein-dependent transport system permease family.</text>
</comment>
<keyword evidence="2 7" id="KW-0813">Transport</keyword>
<dbReference type="Pfam" id="PF00528">
    <property type="entry name" value="BPD_transp_1"/>
    <property type="match status" value="1"/>
</dbReference>
<evidence type="ECO:0000256" key="2">
    <source>
        <dbReference type="ARBA" id="ARBA00022448"/>
    </source>
</evidence>
<evidence type="ECO:0000256" key="5">
    <source>
        <dbReference type="ARBA" id="ARBA00022989"/>
    </source>
</evidence>
<dbReference type="Pfam" id="PF19300">
    <property type="entry name" value="BPD_transp_1_N"/>
    <property type="match status" value="1"/>
</dbReference>
<dbReference type="PROSITE" id="PS50928">
    <property type="entry name" value="ABC_TM1"/>
    <property type="match status" value="1"/>
</dbReference>
<proteinExistence type="inferred from homology"/>
<evidence type="ECO:0000256" key="7">
    <source>
        <dbReference type="RuleBase" id="RU363032"/>
    </source>
</evidence>
<dbReference type="AlphaFoldDB" id="A0A8J3NZ53"/>
<dbReference type="CDD" id="cd06261">
    <property type="entry name" value="TM_PBP2"/>
    <property type="match status" value="1"/>
</dbReference>
<name>A0A8J3NZ53_9ACTN</name>
<comment type="caution">
    <text evidence="9">The sequence shown here is derived from an EMBL/GenBank/DDBJ whole genome shotgun (WGS) entry which is preliminary data.</text>
</comment>
<dbReference type="Proteomes" id="UP000659904">
    <property type="component" value="Unassembled WGS sequence"/>
</dbReference>
<feature type="transmembrane region" description="Helical" evidence="7">
    <location>
        <begin position="116"/>
        <end position="137"/>
    </location>
</feature>
<dbReference type="Gene3D" id="1.10.3720.10">
    <property type="entry name" value="MetI-like"/>
    <property type="match status" value="1"/>
</dbReference>
<feature type="transmembrane region" description="Helical" evidence="7">
    <location>
        <begin position="197"/>
        <end position="220"/>
    </location>
</feature>
<dbReference type="InterPro" id="IPR000515">
    <property type="entry name" value="MetI-like"/>
</dbReference>
<dbReference type="EMBL" id="BONH01000011">
    <property type="protein sequence ID" value="GIF97858.1"/>
    <property type="molecule type" value="Genomic_DNA"/>
</dbReference>
<dbReference type="GO" id="GO:0055085">
    <property type="term" value="P:transmembrane transport"/>
    <property type="evidence" value="ECO:0007669"/>
    <property type="project" value="InterPro"/>
</dbReference>
<dbReference type="PANTHER" id="PTHR43376:SF1">
    <property type="entry name" value="OLIGOPEPTIDE TRANSPORT SYSTEM PERMEASE PROTEIN"/>
    <property type="match status" value="1"/>
</dbReference>
<evidence type="ECO:0000256" key="1">
    <source>
        <dbReference type="ARBA" id="ARBA00004651"/>
    </source>
</evidence>
<keyword evidence="3" id="KW-1003">Cell membrane</keyword>
<evidence type="ECO:0000313" key="9">
    <source>
        <dbReference type="EMBL" id="GIF97858.1"/>
    </source>
</evidence>
<feature type="transmembrane region" description="Helical" evidence="7">
    <location>
        <begin position="158"/>
        <end position="177"/>
    </location>
</feature>
<dbReference type="SUPFAM" id="SSF161098">
    <property type="entry name" value="MetI-like"/>
    <property type="match status" value="1"/>
</dbReference>
<gene>
    <name evidence="9" type="ORF">Cci01nite_29520</name>
</gene>
<keyword evidence="6 7" id="KW-0472">Membrane</keyword>
<evidence type="ECO:0000256" key="3">
    <source>
        <dbReference type="ARBA" id="ARBA00022475"/>
    </source>
</evidence>
<evidence type="ECO:0000256" key="6">
    <source>
        <dbReference type="ARBA" id="ARBA00023136"/>
    </source>
</evidence>
<keyword evidence="4 7" id="KW-0812">Transmembrane</keyword>
<keyword evidence="5 7" id="KW-1133">Transmembrane helix</keyword>
<organism evidence="9 10">
    <name type="scientific">Catellatospora citrea</name>
    <dbReference type="NCBI Taxonomy" id="53366"/>
    <lineage>
        <taxon>Bacteria</taxon>
        <taxon>Bacillati</taxon>
        <taxon>Actinomycetota</taxon>
        <taxon>Actinomycetes</taxon>
        <taxon>Micromonosporales</taxon>
        <taxon>Micromonosporaceae</taxon>
        <taxon>Catellatospora</taxon>
    </lineage>
</organism>
<keyword evidence="10" id="KW-1185">Reference proteome</keyword>
<sequence length="340" mass="37583">MSTAQRTGGGAARRRLRALTPRYVAGKVVGAAVLLLFVTIFNYFLFRVMPGDPAKTFAPRGRNDDPAALQAMRERMGQGKPWWEKFLLYLDNLAHGELEHSYSQHQPVVDAIAERFWPTVLLSGTALVLAAVIGMWLGARAGWRHGSRFDRATSATSLTWYSVPEWWLGLILIIVFASKSGLGLFPVSGMSDPRSDLPYWLDVAHHMVLPVTALTVVYIAQYTLVMRSSIIDERYADYLAAARAKGLRDDQVRNRHALRNALLPSLTQLFLSLGFVVSGAITIETVFSWPGLGLLSEQALSGPDYPLLEGVFLVFSAAVIVMNLIADLIYPLIDPRVRAA</sequence>
<comment type="subcellular location">
    <subcellularLocation>
        <location evidence="1 7">Cell membrane</location>
        <topology evidence="1 7">Multi-pass membrane protein</topology>
    </subcellularLocation>
</comment>
<dbReference type="InterPro" id="IPR035906">
    <property type="entry name" value="MetI-like_sf"/>
</dbReference>
<evidence type="ECO:0000313" key="10">
    <source>
        <dbReference type="Proteomes" id="UP000659904"/>
    </source>
</evidence>
<accession>A0A8J3NZ53</accession>
<dbReference type="PANTHER" id="PTHR43376">
    <property type="entry name" value="OLIGOPEPTIDE TRANSPORT SYSTEM PERMEASE PROTEIN"/>
    <property type="match status" value="1"/>
</dbReference>
<feature type="domain" description="ABC transmembrane type-1" evidence="8">
    <location>
        <begin position="116"/>
        <end position="326"/>
    </location>
</feature>
<reference evidence="9 10" key="1">
    <citation type="submission" date="2021-01" db="EMBL/GenBank/DDBJ databases">
        <title>Whole genome shotgun sequence of Catellatospora citrea NBRC 14495.</title>
        <authorList>
            <person name="Komaki H."/>
            <person name="Tamura T."/>
        </authorList>
    </citation>
    <scope>NUCLEOTIDE SEQUENCE [LARGE SCALE GENOMIC DNA]</scope>
    <source>
        <strain evidence="9 10">NBRC 14495</strain>
    </source>
</reference>
<dbReference type="InterPro" id="IPR045621">
    <property type="entry name" value="BPD_transp_1_N"/>
</dbReference>
<feature type="transmembrane region" description="Helical" evidence="7">
    <location>
        <begin position="269"/>
        <end position="290"/>
    </location>
</feature>